<dbReference type="EC" id="2.7.11.1" evidence="3"/>
<evidence type="ECO:0000256" key="4">
    <source>
        <dbReference type="ARBA" id="ARBA00013948"/>
    </source>
</evidence>
<dbReference type="SMART" id="SM00220">
    <property type="entry name" value="S_TKc"/>
    <property type="match status" value="1"/>
</dbReference>
<evidence type="ECO:0000256" key="14">
    <source>
        <dbReference type="ARBA" id="ARBA00048679"/>
    </source>
</evidence>
<dbReference type="PROSITE" id="PS50011">
    <property type="entry name" value="PROTEIN_KINASE_DOM"/>
    <property type="match status" value="1"/>
</dbReference>
<evidence type="ECO:0000256" key="6">
    <source>
        <dbReference type="ARBA" id="ARBA00022527"/>
    </source>
</evidence>
<dbReference type="OrthoDB" id="310217at2759"/>
<evidence type="ECO:0000256" key="3">
    <source>
        <dbReference type="ARBA" id="ARBA00012513"/>
    </source>
</evidence>
<evidence type="ECO:0000256" key="1">
    <source>
        <dbReference type="ARBA" id="ARBA00003747"/>
    </source>
</evidence>
<keyword evidence="10" id="KW-0067">ATP-binding</keyword>
<dbReference type="Proteomes" id="UP000799444">
    <property type="component" value="Unassembled WGS sequence"/>
</dbReference>
<keyword evidence="9 16" id="KW-0418">Kinase</keyword>
<protein>
    <recommendedName>
        <fullName evidence="5">EKC/KEOPS complex subunit BUD32</fullName>
        <ecNumber evidence="3">2.7.11.1</ecNumber>
    </recommendedName>
    <alternativeName>
        <fullName evidence="11 12">Atypical Serine/threonine protein kinase BUD32</fullName>
    </alternativeName>
    <alternativeName>
        <fullName evidence="4">EKC/KEOPS complex subunit bud32</fullName>
    </alternativeName>
</protein>
<evidence type="ECO:0000256" key="8">
    <source>
        <dbReference type="ARBA" id="ARBA00022741"/>
    </source>
</evidence>
<evidence type="ECO:0000256" key="12">
    <source>
        <dbReference type="ARBA" id="ARBA00033194"/>
    </source>
</evidence>
<keyword evidence="8" id="KW-0547">Nucleotide-binding</keyword>
<evidence type="ECO:0000256" key="13">
    <source>
        <dbReference type="ARBA" id="ARBA00047899"/>
    </source>
</evidence>
<sequence>MEIDQLPTTPTRCSTLKDLLPAPWELLKELPAAGAFNDGIFLVRHAKTKDQAALKVNAFQTPPDADFLSQLHHKNITKYIGTISLGEFGFGILMEFCDEGDLKDYCGQQTEIPEDFIWHVFESVADALSYCYDGPEDAKYWRPILHNDIRPANVFLSSKSQSGEVLNAKYPRVVLGDFGLASHPSNYDSEYDGDEEYDEAAMLCSYSVQRDVCVLGRMIDSWDHKGEGYWPRCRGDKVSPYSKQLKELTGACQKANSMQRPLPNELLRMIRDARCARRQ</sequence>
<dbReference type="Pfam" id="PF00069">
    <property type="entry name" value="Pkinase"/>
    <property type="match status" value="1"/>
</dbReference>
<evidence type="ECO:0000256" key="5">
    <source>
        <dbReference type="ARBA" id="ARBA00019973"/>
    </source>
</evidence>
<evidence type="ECO:0000256" key="7">
    <source>
        <dbReference type="ARBA" id="ARBA00022679"/>
    </source>
</evidence>
<dbReference type="Gene3D" id="1.10.510.10">
    <property type="entry name" value="Transferase(Phosphotransferase) domain 1"/>
    <property type="match status" value="1"/>
</dbReference>
<evidence type="ECO:0000259" key="15">
    <source>
        <dbReference type="PROSITE" id="PS50011"/>
    </source>
</evidence>
<keyword evidence="7" id="KW-0808">Transferase</keyword>
<evidence type="ECO:0000313" key="16">
    <source>
        <dbReference type="EMBL" id="KAF2731405.1"/>
    </source>
</evidence>
<proteinExistence type="predicted"/>
<accession>A0A9P4QS10</accession>
<dbReference type="InterPro" id="IPR008266">
    <property type="entry name" value="Tyr_kinase_AS"/>
</dbReference>
<comment type="subunit">
    <text evidence="2">Component of the EKC/KEOPS complex composed of at least BUD32, CGI121, GON7, KAE1 and PCC1; the whole complex dimerizes.</text>
</comment>
<dbReference type="InterPro" id="IPR011009">
    <property type="entry name" value="Kinase-like_dom_sf"/>
</dbReference>
<gene>
    <name evidence="16" type="ORF">EJ04DRAFT_514593</name>
</gene>
<dbReference type="SUPFAM" id="SSF56112">
    <property type="entry name" value="Protein kinase-like (PK-like)"/>
    <property type="match status" value="1"/>
</dbReference>
<dbReference type="EMBL" id="ML996196">
    <property type="protein sequence ID" value="KAF2731405.1"/>
    <property type="molecule type" value="Genomic_DNA"/>
</dbReference>
<evidence type="ECO:0000256" key="9">
    <source>
        <dbReference type="ARBA" id="ARBA00022777"/>
    </source>
</evidence>
<reference evidence="16" key="1">
    <citation type="journal article" date="2020" name="Stud. Mycol.">
        <title>101 Dothideomycetes genomes: a test case for predicting lifestyles and emergence of pathogens.</title>
        <authorList>
            <person name="Haridas S."/>
            <person name="Albert R."/>
            <person name="Binder M."/>
            <person name="Bloem J."/>
            <person name="Labutti K."/>
            <person name="Salamov A."/>
            <person name="Andreopoulos B."/>
            <person name="Baker S."/>
            <person name="Barry K."/>
            <person name="Bills G."/>
            <person name="Bluhm B."/>
            <person name="Cannon C."/>
            <person name="Castanera R."/>
            <person name="Culley D."/>
            <person name="Daum C."/>
            <person name="Ezra D."/>
            <person name="Gonzalez J."/>
            <person name="Henrissat B."/>
            <person name="Kuo A."/>
            <person name="Liang C."/>
            <person name="Lipzen A."/>
            <person name="Lutzoni F."/>
            <person name="Magnuson J."/>
            <person name="Mondo S."/>
            <person name="Nolan M."/>
            <person name="Ohm R."/>
            <person name="Pangilinan J."/>
            <person name="Park H.-J."/>
            <person name="Ramirez L."/>
            <person name="Alfaro M."/>
            <person name="Sun H."/>
            <person name="Tritt A."/>
            <person name="Yoshinaga Y."/>
            <person name="Zwiers L.-H."/>
            <person name="Turgeon B."/>
            <person name="Goodwin S."/>
            <person name="Spatafora J."/>
            <person name="Crous P."/>
            <person name="Grigoriev I."/>
        </authorList>
    </citation>
    <scope>NUCLEOTIDE SEQUENCE</scope>
    <source>
        <strain evidence="16">CBS 125425</strain>
    </source>
</reference>
<keyword evidence="6" id="KW-0723">Serine/threonine-protein kinase</keyword>
<comment type="caution">
    <text evidence="16">The sequence shown here is derived from an EMBL/GenBank/DDBJ whole genome shotgun (WGS) entry which is preliminary data.</text>
</comment>
<dbReference type="InterPro" id="IPR050660">
    <property type="entry name" value="NEK_Ser/Thr_kinase"/>
</dbReference>
<dbReference type="PANTHER" id="PTHR43671:SF98">
    <property type="entry name" value="SERINE_THREONINE-PROTEIN KINASE NEK11"/>
    <property type="match status" value="1"/>
</dbReference>
<feature type="domain" description="Protein kinase" evidence="15">
    <location>
        <begin position="1"/>
        <end position="279"/>
    </location>
</feature>
<dbReference type="PANTHER" id="PTHR43671">
    <property type="entry name" value="SERINE/THREONINE-PROTEIN KINASE NEK"/>
    <property type="match status" value="1"/>
</dbReference>
<evidence type="ECO:0000256" key="10">
    <source>
        <dbReference type="ARBA" id="ARBA00022840"/>
    </source>
</evidence>
<dbReference type="AlphaFoldDB" id="A0A9P4QS10"/>
<evidence type="ECO:0000313" key="17">
    <source>
        <dbReference type="Proteomes" id="UP000799444"/>
    </source>
</evidence>
<dbReference type="GO" id="GO:0005524">
    <property type="term" value="F:ATP binding"/>
    <property type="evidence" value="ECO:0007669"/>
    <property type="project" value="UniProtKB-KW"/>
</dbReference>
<comment type="catalytic activity">
    <reaction evidence="14">
        <text>L-seryl-[protein] + ATP = O-phospho-L-seryl-[protein] + ADP + H(+)</text>
        <dbReference type="Rhea" id="RHEA:17989"/>
        <dbReference type="Rhea" id="RHEA-COMP:9863"/>
        <dbReference type="Rhea" id="RHEA-COMP:11604"/>
        <dbReference type="ChEBI" id="CHEBI:15378"/>
        <dbReference type="ChEBI" id="CHEBI:29999"/>
        <dbReference type="ChEBI" id="CHEBI:30616"/>
        <dbReference type="ChEBI" id="CHEBI:83421"/>
        <dbReference type="ChEBI" id="CHEBI:456216"/>
        <dbReference type="EC" id="2.7.11.1"/>
    </reaction>
</comment>
<dbReference type="GO" id="GO:0004674">
    <property type="term" value="F:protein serine/threonine kinase activity"/>
    <property type="evidence" value="ECO:0007669"/>
    <property type="project" value="UniProtKB-KW"/>
</dbReference>
<dbReference type="PROSITE" id="PS00109">
    <property type="entry name" value="PROTEIN_KINASE_TYR"/>
    <property type="match status" value="1"/>
</dbReference>
<dbReference type="InterPro" id="IPR000719">
    <property type="entry name" value="Prot_kinase_dom"/>
</dbReference>
<comment type="function">
    <text evidence="1">Component of the EKC/KEOPS complex that is required for the formation of a threonylcarbamoyl group on adenosine at position 37 (t(6)A37) in tRNAs that read codons beginning with adenine. The complex is probably involved in the transfer of the threonylcarbamoyl moiety of threonylcarbamoyl-AMP (TC-AMP) to the N6 group of A37. BUD32 has ATPase activity in the context of the EKC/KEOPS complex and likely plays a supporting role to the catalytic subunit KAE1. The EKC/KEOPS complex also promotes both telomere uncapping and telomere elongation. The complex is required for efficient recruitment of transcriptional coactivators.</text>
</comment>
<evidence type="ECO:0000256" key="11">
    <source>
        <dbReference type="ARBA" id="ARBA00030980"/>
    </source>
</evidence>
<comment type="catalytic activity">
    <reaction evidence="13">
        <text>L-threonyl-[protein] + ATP = O-phospho-L-threonyl-[protein] + ADP + H(+)</text>
        <dbReference type="Rhea" id="RHEA:46608"/>
        <dbReference type="Rhea" id="RHEA-COMP:11060"/>
        <dbReference type="Rhea" id="RHEA-COMP:11605"/>
        <dbReference type="ChEBI" id="CHEBI:15378"/>
        <dbReference type="ChEBI" id="CHEBI:30013"/>
        <dbReference type="ChEBI" id="CHEBI:30616"/>
        <dbReference type="ChEBI" id="CHEBI:61977"/>
        <dbReference type="ChEBI" id="CHEBI:456216"/>
        <dbReference type="EC" id="2.7.11.1"/>
    </reaction>
</comment>
<dbReference type="GO" id="GO:0005634">
    <property type="term" value="C:nucleus"/>
    <property type="evidence" value="ECO:0007669"/>
    <property type="project" value="TreeGrafter"/>
</dbReference>
<evidence type="ECO:0000256" key="2">
    <source>
        <dbReference type="ARBA" id="ARBA00011534"/>
    </source>
</evidence>
<name>A0A9P4QS10_9PLEO</name>
<keyword evidence="17" id="KW-1185">Reference proteome</keyword>
<organism evidence="16 17">
    <name type="scientific">Polyplosphaeria fusca</name>
    <dbReference type="NCBI Taxonomy" id="682080"/>
    <lineage>
        <taxon>Eukaryota</taxon>
        <taxon>Fungi</taxon>
        <taxon>Dikarya</taxon>
        <taxon>Ascomycota</taxon>
        <taxon>Pezizomycotina</taxon>
        <taxon>Dothideomycetes</taxon>
        <taxon>Pleosporomycetidae</taxon>
        <taxon>Pleosporales</taxon>
        <taxon>Tetraplosphaeriaceae</taxon>
        <taxon>Polyplosphaeria</taxon>
    </lineage>
</organism>